<dbReference type="InterPro" id="IPR045851">
    <property type="entry name" value="AMP-bd_C_sf"/>
</dbReference>
<dbReference type="Gene3D" id="3.40.50.12780">
    <property type="entry name" value="N-terminal domain of ligase-like"/>
    <property type="match status" value="1"/>
</dbReference>
<dbReference type="InterPro" id="IPR002397">
    <property type="entry name" value="Cyt_P450_B"/>
</dbReference>
<dbReference type="PROSITE" id="PS00455">
    <property type="entry name" value="AMP_BINDING"/>
    <property type="match status" value="1"/>
</dbReference>
<dbReference type="GO" id="GO:0020037">
    <property type="term" value="F:heme binding"/>
    <property type="evidence" value="ECO:0007669"/>
    <property type="project" value="InterPro"/>
</dbReference>
<dbReference type="InterPro" id="IPR000873">
    <property type="entry name" value="AMP-dep_synth/lig_dom"/>
</dbReference>
<dbReference type="GO" id="GO:0005506">
    <property type="term" value="F:iron ion binding"/>
    <property type="evidence" value="ECO:0007669"/>
    <property type="project" value="InterPro"/>
</dbReference>
<dbReference type="GO" id="GO:0016874">
    <property type="term" value="F:ligase activity"/>
    <property type="evidence" value="ECO:0007669"/>
    <property type="project" value="UniProtKB-KW"/>
</dbReference>
<dbReference type="InterPro" id="IPR001031">
    <property type="entry name" value="Thioesterase"/>
</dbReference>
<dbReference type="InterPro" id="IPR006162">
    <property type="entry name" value="Ppantetheine_attach_site"/>
</dbReference>
<dbReference type="PANTHER" id="PTHR22754:SF32">
    <property type="entry name" value="DISCO-INTERACTING PROTEIN 2"/>
    <property type="match status" value="1"/>
</dbReference>
<dbReference type="InterPro" id="IPR001128">
    <property type="entry name" value="Cyt_P450"/>
</dbReference>
<dbReference type="Pfam" id="PF00975">
    <property type="entry name" value="Thioesterase"/>
    <property type="match status" value="1"/>
</dbReference>
<dbReference type="SMART" id="SM00824">
    <property type="entry name" value="PKS_TE"/>
    <property type="match status" value="1"/>
</dbReference>
<dbReference type="Gene3D" id="1.10.630.10">
    <property type="entry name" value="Cytochrome P450"/>
    <property type="match status" value="1"/>
</dbReference>
<dbReference type="InterPro" id="IPR020802">
    <property type="entry name" value="TesA-like"/>
</dbReference>
<dbReference type="EMBL" id="JAARLZ010000010">
    <property type="protein sequence ID" value="NII08082.1"/>
    <property type="molecule type" value="Genomic_DNA"/>
</dbReference>
<comment type="similarity">
    <text evidence="1">Belongs to the ATP-dependent AMP-binding enzyme family.</text>
</comment>
<comment type="caution">
    <text evidence="7">The sequence shown here is derived from an EMBL/GenBank/DDBJ whole genome shotgun (WGS) entry which is preliminary data.</text>
</comment>
<dbReference type="Pfam" id="PF00067">
    <property type="entry name" value="p450"/>
    <property type="match status" value="1"/>
</dbReference>
<dbReference type="SUPFAM" id="SSF48264">
    <property type="entry name" value="Cytochrome P450"/>
    <property type="match status" value="1"/>
</dbReference>
<dbReference type="FunFam" id="3.40.50.12780:FF:000013">
    <property type="entry name" value="Long-chain-fatty-acid--AMP ligase FadD32"/>
    <property type="match status" value="1"/>
</dbReference>
<evidence type="ECO:0000256" key="5">
    <source>
        <dbReference type="ARBA" id="ARBA00022598"/>
    </source>
</evidence>
<dbReference type="GO" id="GO:0016705">
    <property type="term" value="F:oxidoreductase activity, acting on paired donors, with incorporation or reduction of molecular oxygen"/>
    <property type="evidence" value="ECO:0007669"/>
    <property type="project" value="InterPro"/>
</dbReference>
<keyword evidence="8" id="KW-1185">Reference proteome</keyword>
<dbReference type="PRINTS" id="PR00359">
    <property type="entry name" value="BP450"/>
</dbReference>
<dbReference type="InterPro" id="IPR017972">
    <property type="entry name" value="Cyt_P450_CS"/>
</dbReference>
<accession>A0A7X5UCX6</accession>
<dbReference type="GO" id="GO:0008610">
    <property type="term" value="P:lipid biosynthetic process"/>
    <property type="evidence" value="ECO:0007669"/>
    <property type="project" value="InterPro"/>
</dbReference>
<keyword evidence="5" id="KW-0436">Ligase</keyword>
<dbReference type="PROSITE" id="PS00086">
    <property type="entry name" value="CYTOCHROME_P450"/>
    <property type="match status" value="1"/>
</dbReference>
<evidence type="ECO:0000256" key="3">
    <source>
        <dbReference type="ARBA" id="ARBA00022450"/>
    </source>
</evidence>
<dbReference type="InterPro" id="IPR042099">
    <property type="entry name" value="ANL_N_sf"/>
</dbReference>
<dbReference type="Gene3D" id="3.40.50.1820">
    <property type="entry name" value="alpha/beta hydrolase"/>
    <property type="match status" value="1"/>
</dbReference>
<dbReference type="PANTHER" id="PTHR22754">
    <property type="entry name" value="DISCO-INTERACTING PROTEIN 2 DIP2 -RELATED"/>
    <property type="match status" value="1"/>
</dbReference>
<feature type="domain" description="Carrier" evidence="6">
    <location>
        <begin position="590"/>
        <end position="664"/>
    </location>
</feature>
<dbReference type="InterPro" id="IPR040097">
    <property type="entry name" value="FAAL/FAAC"/>
</dbReference>
<dbReference type="PROSITE" id="PS50075">
    <property type="entry name" value="CARRIER"/>
    <property type="match status" value="1"/>
</dbReference>
<dbReference type="CDD" id="cd05931">
    <property type="entry name" value="FAAL"/>
    <property type="match status" value="1"/>
</dbReference>
<gene>
    <name evidence="7" type="ORF">HBF25_16985</name>
</gene>
<dbReference type="RefSeq" id="WP_166950494.1">
    <property type="nucleotide sequence ID" value="NZ_JAARLZ010000010.1"/>
</dbReference>
<organism evidence="7 8">
    <name type="scientific">Luteibacter anthropi</name>
    <dbReference type="NCBI Taxonomy" id="564369"/>
    <lineage>
        <taxon>Bacteria</taxon>
        <taxon>Pseudomonadati</taxon>
        <taxon>Pseudomonadota</taxon>
        <taxon>Gammaproteobacteria</taxon>
        <taxon>Lysobacterales</taxon>
        <taxon>Rhodanobacteraceae</taxon>
        <taxon>Luteibacter</taxon>
    </lineage>
</organism>
<proteinExistence type="inferred from homology"/>
<comment type="similarity">
    <text evidence="2">Belongs to the cytochrome P450 family.</text>
</comment>
<keyword evidence="4" id="KW-0597">Phosphoprotein</keyword>
<sequence length="1397" mass="153226">MNHGEALLHESIRRWAEHDPLQVAATFLDGDGNITSKLTFSSWWRRATRMAYRLRQLCPEDERILLLFESGPDFQVALLACFLSGHVAVPAYPPDARRLDRTLPRLSSMIRDADIRMAIGSHQVIAAARAMSAMADGMDRIRWLSMAELEDDQVTQVSEDHWPIDPDAVAMLQYTSGSTGQPKGVMLSHGNIAANMRMTRYRGQLDEHRRIVTWLPVYHDMGLALAVFIPAACGCTAYVMSPVDFLRTPSCWMLAIDRFNATDTGAPNFALDYLVDRIGTSAPGTYDLSTLKIVLIGAEMVRSSTIDSFLGFATAQGMNPAALMPAYGLAEAVLSVASAPFGGGAKALCLSKEALNDGRVEVTNAPDAKRLVSVGCAVEGVDLHIVNAMGEVCAGDDTVGEVWIAGAMVAQGYRNHASAPEFGNSLAGDGRSWMRTGDLGFIHEGNLYISGRLKDVMVLRGKNYYPQDIEVTAESVPGVTRGAVIAFSTGDEQERVVVVAEIGGGAPENVEDMAWSIRTAIRDNHGFNAEVVLVKTRSIDKTSSGKLMRRACRKRYERNQLDLIPMENRVSAGDKGGDRRRVTPDVGRDQLRHELIDMLAQSMNGIDFSMLSGSARITSIGIDSLSVMDMAGRIESRFGVKMPLALMMEDLTFDELIDVLYRGGRREESMGVVADGKRSVSLASIKPPSPVFCIGGLGGAVMYLRELAKAMAPRHSLMGLQPPGLLEGEVPVGSVEEMAAIFFDEVHRLQPEGPYMLAGHSFGGVVALELARQLDANGDVVTHVVLLDTVHIENGVDESSPAASDRDMAMYELRNVLRRSGGEQRDVEACRSFMENPDDVKSVEVDKAVNQSHIVPSGASVERLLQVHAASFRAMLAYRPKWYRGKVSLFRAKEGFPGESIHPLRRIKGHFMDDDLGWIHYCGQLDIVPVDGDHFSLVLGGHVKDIAALLCSRAEDVPLASAGMRHRQNPREAGAALQINGGSVRFDPFHSMAVDHPYPLLRQLLTAGPVHRDVTGVYWITGYGVVSEALRDKRYSADLRHMQLPDRPLLDIGGDGLKPSVLTGWYRQQEQLPLARLYNDVMLFVDDPQHARLRSAFGKVFHADAIKRWSFIARDRARTLVEAMVACESPDIIRDVARPLPVSVVMDILEIPEVDESAIRTWAHDLFVGLDPLISVDDTSRVVQAEKNVRAYLGRHVDQWSGAEESFMGRLSRMERKGELSRDEVVSNCVFLFTAGFETATAAIGNAMAAMFDHPEQLRYARSGQVPMVTLVDEFLRYDPPISMVLRMTREDALVGGVTIPKGNPVILSLISANRDPEVFSNPDVLDLKRNASRHVAFSHGPHYCIGAALARVEVAAALDALLSLDIEPEAGGAVRRQSRLLNGFESQRVRIKARGG</sequence>
<evidence type="ECO:0000259" key="6">
    <source>
        <dbReference type="PROSITE" id="PS50075"/>
    </source>
</evidence>
<dbReference type="Pfam" id="PF00550">
    <property type="entry name" value="PP-binding"/>
    <property type="match status" value="1"/>
</dbReference>
<dbReference type="InterPro" id="IPR029058">
    <property type="entry name" value="AB_hydrolase_fold"/>
</dbReference>
<keyword evidence="3" id="KW-0596">Phosphopantetheine</keyword>
<protein>
    <submittedName>
        <fullName evidence="7">Cytochrome P450</fullName>
    </submittedName>
</protein>
<dbReference type="InterPro" id="IPR009081">
    <property type="entry name" value="PP-bd_ACP"/>
</dbReference>
<reference evidence="7 8" key="1">
    <citation type="submission" date="2020-03" db="EMBL/GenBank/DDBJ databases">
        <authorList>
            <person name="Lai Q."/>
        </authorList>
    </citation>
    <scope>NUCLEOTIDE SEQUENCE [LARGE SCALE GENOMIC DNA]</scope>
    <source>
        <strain evidence="7 8">CCUG 25036</strain>
    </source>
</reference>
<evidence type="ECO:0000256" key="4">
    <source>
        <dbReference type="ARBA" id="ARBA00022553"/>
    </source>
</evidence>
<name>A0A7X5UCX6_9GAMM</name>
<dbReference type="Proteomes" id="UP000490980">
    <property type="component" value="Unassembled WGS sequence"/>
</dbReference>
<dbReference type="SUPFAM" id="SSF56801">
    <property type="entry name" value="Acetyl-CoA synthetase-like"/>
    <property type="match status" value="1"/>
</dbReference>
<dbReference type="GO" id="GO:0071766">
    <property type="term" value="P:Actinobacterium-type cell wall biogenesis"/>
    <property type="evidence" value="ECO:0007669"/>
    <property type="project" value="UniProtKB-ARBA"/>
</dbReference>
<dbReference type="PROSITE" id="PS00012">
    <property type="entry name" value="PHOSPHOPANTETHEINE"/>
    <property type="match status" value="1"/>
</dbReference>
<evidence type="ECO:0000313" key="7">
    <source>
        <dbReference type="EMBL" id="NII08082.1"/>
    </source>
</evidence>
<dbReference type="InterPro" id="IPR020845">
    <property type="entry name" value="AMP-binding_CS"/>
</dbReference>
<dbReference type="Pfam" id="PF00501">
    <property type="entry name" value="AMP-binding"/>
    <property type="match status" value="1"/>
</dbReference>
<dbReference type="InterPro" id="IPR036396">
    <property type="entry name" value="Cyt_P450_sf"/>
</dbReference>
<dbReference type="Gene3D" id="1.10.1200.10">
    <property type="entry name" value="ACP-like"/>
    <property type="match status" value="1"/>
</dbReference>
<dbReference type="InterPro" id="IPR036736">
    <property type="entry name" value="ACP-like_sf"/>
</dbReference>
<evidence type="ECO:0000313" key="8">
    <source>
        <dbReference type="Proteomes" id="UP000490980"/>
    </source>
</evidence>
<evidence type="ECO:0000256" key="1">
    <source>
        <dbReference type="ARBA" id="ARBA00006432"/>
    </source>
</evidence>
<dbReference type="Gene3D" id="3.30.300.30">
    <property type="match status" value="1"/>
</dbReference>
<dbReference type="SUPFAM" id="SSF53474">
    <property type="entry name" value="alpha/beta-Hydrolases"/>
    <property type="match status" value="1"/>
</dbReference>
<evidence type="ECO:0000256" key="2">
    <source>
        <dbReference type="ARBA" id="ARBA00010617"/>
    </source>
</evidence>
<dbReference type="SUPFAM" id="SSF47336">
    <property type="entry name" value="ACP-like"/>
    <property type="match status" value="1"/>
</dbReference>
<dbReference type="GO" id="GO:0004497">
    <property type="term" value="F:monooxygenase activity"/>
    <property type="evidence" value="ECO:0007669"/>
    <property type="project" value="InterPro"/>
</dbReference>